<dbReference type="OrthoDB" id="2831558at2759"/>
<dbReference type="PANTHER" id="PTHR21310:SF15">
    <property type="entry name" value="AMINOGLYCOSIDE PHOSPHOTRANSFERASE DOMAIN-CONTAINING PROTEIN"/>
    <property type="match status" value="1"/>
</dbReference>
<evidence type="ECO:0000259" key="1">
    <source>
        <dbReference type="Pfam" id="PF01636"/>
    </source>
</evidence>
<comment type="caution">
    <text evidence="2">The sequence shown here is derived from an EMBL/GenBank/DDBJ whole genome shotgun (WGS) entry which is preliminary data.</text>
</comment>
<dbReference type="InterPro" id="IPR011009">
    <property type="entry name" value="Kinase-like_dom_sf"/>
</dbReference>
<dbReference type="SUPFAM" id="SSF56112">
    <property type="entry name" value="Protein kinase-like (PK-like)"/>
    <property type="match status" value="1"/>
</dbReference>
<dbReference type="EMBL" id="LSBJ02000002">
    <property type="protein sequence ID" value="OAQ70996.1"/>
    <property type="molecule type" value="Genomic_DNA"/>
</dbReference>
<dbReference type="InterPro" id="IPR051678">
    <property type="entry name" value="AGP_Transferase"/>
</dbReference>
<dbReference type="PANTHER" id="PTHR21310">
    <property type="entry name" value="AMINOGLYCOSIDE PHOSPHOTRANSFERASE-RELATED-RELATED"/>
    <property type="match status" value="1"/>
</dbReference>
<proteinExistence type="predicted"/>
<evidence type="ECO:0000313" key="3">
    <source>
        <dbReference type="Proteomes" id="UP000078397"/>
    </source>
</evidence>
<dbReference type="Proteomes" id="UP000078397">
    <property type="component" value="Unassembled WGS sequence"/>
</dbReference>
<dbReference type="GeneID" id="28855225"/>
<dbReference type="STRING" id="1380566.A0A179FZ92"/>
<protein>
    <submittedName>
        <fullName evidence="2">Phosphotransferase enzyme family protein</fullName>
    </submittedName>
</protein>
<dbReference type="InterPro" id="IPR002575">
    <property type="entry name" value="Aminoglycoside_PTrfase"/>
</dbReference>
<keyword evidence="3" id="KW-1185">Reference proteome</keyword>
<name>A0A179FZ92_METCM</name>
<organism evidence="2 3">
    <name type="scientific">Pochonia chlamydosporia 170</name>
    <dbReference type="NCBI Taxonomy" id="1380566"/>
    <lineage>
        <taxon>Eukaryota</taxon>
        <taxon>Fungi</taxon>
        <taxon>Dikarya</taxon>
        <taxon>Ascomycota</taxon>
        <taxon>Pezizomycotina</taxon>
        <taxon>Sordariomycetes</taxon>
        <taxon>Hypocreomycetidae</taxon>
        <taxon>Hypocreales</taxon>
        <taxon>Clavicipitaceae</taxon>
        <taxon>Pochonia</taxon>
    </lineage>
</organism>
<dbReference type="GO" id="GO:0016740">
    <property type="term" value="F:transferase activity"/>
    <property type="evidence" value="ECO:0007669"/>
    <property type="project" value="UniProtKB-KW"/>
</dbReference>
<sequence length="397" mass="43964">MTVNHNEDPDSQEREQFIRDIIRRKYGRDVSAVARLTGGINCFTYGVAISAVDASSNSKPSSTVGQPGSTALPDSATDLVIRLSNPESGLNEAVRVQNEVAMMILAREVLSPFGRPVVPKVYGWAPGDTGRGWTLCERLPGVPLSEKFDSLTKEAKSEVLSQIAQIFKLIQLYRLPSSIEGYGGLGFDQNGNIVTGPTSIPGGGPCMRHVDLYAEYLQTQIDLSKKCDIVQGWSSTDIPDHIERVRERLAKTAEWEKTLRPTLVHADFDTHNMLFDPEAGHITGLVDYDFGHIGSLADEYFYSICTLGDLVGPVPKYENNENQRQLASSLLNGFDHDALAGRPNKPVNWELALMVDDELAKVGVQRPQDIPAIEELSLRYWFINHLSPPYYQTKGCR</sequence>
<accession>A0A179FZ92</accession>
<feature type="domain" description="Aminoglycoside phosphotransferase" evidence="1">
    <location>
        <begin position="77"/>
        <end position="297"/>
    </location>
</feature>
<dbReference type="RefSeq" id="XP_018147533.1">
    <property type="nucleotide sequence ID" value="XM_018291231.1"/>
</dbReference>
<gene>
    <name evidence="2" type="ORF">VFPPC_13454</name>
</gene>
<dbReference type="Pfam" id="PF01636">
    <property type="entry name" value="APH"/>
    <property type="match status" value="1"/>
</dbReference>
<dbReference type="KEGG" id="pchm:VFPPC_13454"/>
<reference evidence="2 3" key="1">
    <citation type="journal article" date="2016" name="PLoS Pathog.">
        <title>Biosynthesis of antibiotic leucinostatins in bio-control fungus Purpureocillium lilacinum and their inhibition on phytophthora revealed by genome mining.</title>
        <authorList>
            <person name="Wang G."/>
            <person name="Liu Z."/>
            <person name="Lin R."/>
            <person name="Li E."/>
            <person name="Mao Z."/>
            <person name="Ling J."/>
            <person name="Yang Y."/>
            <person name="Yin W.B."/>
            <person name="Xie B."/>
        </authorList>
    </citation>
    <scope>NUCLEOTIDE SEQUENCE [LARGE SCALE GENOMIC DNA]</scope>
    <source>
        <strain evidence="2">170</strain>
    </source>
</reference>
<dbReference type="AlphaFoldDB" id="A0A179FZ92"/>
<dbReference type="Gene3D" id="3.90.1200.10">
    <property type="match status" value="1"/>
</dbReference>
<evidence type="ECO:0000313" key="2">
    <source>
        <dbReference type="EMBL" id="OAQ70996.1"/>
    </source>
</evidence>